<evidence type="ECO:0000259" key="16">
    <source>
        <dbReference type="PROSITE" id="PS51819"/>
    </source>
</evidence>
<dbReference type="InterPro" id="IPR017624">
    <property type="entry name" value="Catechol_2-3_dOase"/>
</dbReference>
<evidence type="ECO:0000256" key="7">
    <source>
        <dbReference type="ARBA" id="ARBA00022723"/>
    </source>
</evidence>
<evidence type="ECO:0000256" key="4">
    <source>
        <dbReference type="ARBA" id="ARBA00011881"/>
    </source>
</evidence>
<dbReference type="RefSeq" id="WP_185717045.1">
    <property type="nucleotide sequence ID" value="NZ_BAAAWI010000001.1"/>
</dbReference>
<comment type="subunit">
    <text evidence="4">Homotetramer.</text>
</comment>
<reference evidence="17 18" key="1">
    <citation type="submission" date="2020-08" db="EMBL/GenBank/DDBJ databases">
        <authorList>
            <person name="Mo P."/>
        </authorList>
    </citation>
    <scope>NUCLEOTIDE SEQUENCE [LARGE SCALE GENOMIC DNA]</scope>
    <source>
        <strain evidence="17 18">CGMCC 4.1532</strain>
    </source>
</reference>
<evidence type="ECO:0000313" key="18">
    <source>
        <dbReference type="Proteomes" id="UP000515728"/>
    </source>
</evidence>
<keyword evidence="11 15" id="KW-0560">Oxidoreductase</keyword>
<dbReference type="Pfam" id="PF00903">
    <property type="entry name" value="Glyoxalase"/>
    <property type="match status" value="1"/>
</dbReference>
<comment type="similarity">
    <text evidence="3 15">Belongs to the extradiol ring-cleavage dioxygenase family.</text>
</comment>
<evidence type="ECO:0000256" key="11">
    <source>
        <dbReference type="ARBA" id="ARBA00023002"/>
    </source>
</evidence>
<keyword evidence="7" id="KW-0479">Metal-binding</keyword>
<keyword evidence="9 15" id="KW-0058">Aromatic hydrocarbons catabolism</keyword>
<accession>A0A7G7MBX2</accession>
<dbReference type="InterPro" id="IPR000486">
    <property type="entry name" value="Xdiol_ring_cleave_dOase_1/2"/>
</dbReference>
<organism evidence="17 18">
    <name type="scientific">Pseudonocardia petroleophila</name>
    <dbReference type="NCBI Taxonomy" id="37331"/>
    <lineage>
        <taxon>Bacteria</taxon>
        <taxon>Bacillati</taxon>
        <taxon>Actinomycetota</taxon>
        <taxon>Actinomycetes</taxon>
        <taxon>Pseudonocardiales</taxon>
        <taxon>Pseudonocardiaceae</taxon>
        <taxon>Pseudonocardia</taxon>
    </lineage>
</organism>
<dbReference type="GO" id="GO:0018577">
    <property type="term" value="F:catechol 2,3-dioxygenase activity"/>
    <property type="evidence" value="ECO:0007669"/>
    <property type="project" value="UniProtKB-EC"/>
</dbReference>
<evidence type="ECO:0000256" key="2">
    <source>
        <dbReference type="ARBA" id="ARBA00001954"/>
    </source>
</evidence>
<evidence type="ECO:0000256" key="10">
    <source>
        <dbReference type="ARBA" id="ARBA00022964"/>
    </source>
</evidence>
<keyword evidence="12 15" id="KW-0408">Iron</keyword>
<comment type="cofactor">
    <cofactor evidence="2 15">
        <name>Fe(2+)</name>
        <dbReference type="ChEBI" id="CHEBI:29033"/>
    </cofactor>
</comment>
<dbReference type="SUPFAM" id="SSF54593">
    <property type="entry name" value="Glyoxalase/Bleomycin resistance protein/Dihydroxybiphenyl dioxygenase"/>
    <property type="match status" value="1"/>
</dbReference>
<feature type="domain" description="VOC" evidence="16">
    <location>
        <begin position="5"/>
        <end position="118"/>
    </location>
</feature>
<evidence type="ECO:0000256" key="3">
    <source>
        <dbReference type="ARBA" id="ARBA00008784"/>
    </source>
</evidence>
<feature type="domain" description="VOC" evidence="16">
    <location>
        <begin position="145"/>
        <end position="266"/>
    </location>
</feature>
<dbReference type="GO" id="GO:0008198">
    <property type="term" value="F:ferrous iron binding"/>
    <property type="evidence" value="ECO:0007669"/>
    <property type="project" value="InterPro"/>
</dbReference>
<dbReference type="AlphaFoldDB" id="A0A7G7MBX2"/>
<dbReference type="InterPro" id="IPR004360">
    <property type="entry name" value="Glyas_Fos-R_dOase_dom"/>
</dbReference>
<keyword evidence="10 15" id="KW-0223">Dioxygenase</keyword>
<dbReference type="PROSITE" id="PS51819">
    <property type="entry name" value="VOC"/>
    <property type="match status" value="2"/>
</dbReference>
<evidence type="ECO:0000256" key="6">
    <source>
        <dbReference type="ARBA" id="ARBA00022190"/>
    </source>
</evidence>
<evidence type="ECO:0000256" key="15">
    <source>
        <dbReference type="RuleBase" id="RU000683"/>
    </source>
</evidence>
<protein>
    <recommendedName>
        <fullName evidence="6">Metapyrocatechase</fullName>
        <ecNumber evidence="5">1.13.11.2</ecNumber>
    </recommendedName>
    <alternativeName>
        <fullName evidence="14">CatO2ase</fullName>
    </alternativeName>
    <alternativeName>
        <fullName evidence="13">Catechol 2,3-dioxygenase</fullName>
    </alternativeName>
</protein>
<evidence type="ECO:0000256" key="1">
    <source>
        <dbReference type="ARBA" id="ARBA00000163"/>
    </source>
</evidence>
<proteinExistence type="inferred from homology"/>
<name>A0A7G7MBX2_9PSEU</name>
<keyword evidence="8" id="KW-0677">Repeat</keyword>
<dbReference type="InterPro" id="IPR029068">
    <property type="entry name" value="Glyas_Bleomycin-R_OHBP_Dase"/>
</dbReference>
<evidence type="ECO:0000256" key="8">
    <source>
        <dbReference type="ARBA" id="ARBA00022737"/>
    </source>
</evidence>
<dbReference type="InterPro" id="IPR054560">
    <property type="entry name" value="XylE-like_N"/>
</dbReference>
<evidence type="ECO:0000256" key="12">
    <source>
        <dbReference type="ARBA" id="ARBA00023004"/>
    </source>
</evidence>
<dbReference type="EMBL" id="CP060131">
    <property type="protein sequence ID" value="QNG50283.1"/>
    <property type="molecule type" value="Genomic_DNA"/>
</dbReference>
<gene>
    <name evidence="17" type="ORF">H6H00_18750</name>
</gene>
<sequence>MAVMRLGYVHLRVTDVEEAKSHYGDTLGMRLTAEQDGKLYFKAWDEWDHHSVVVEPGGVGLAKLGYKVARSEDLDVYEKRAQAFGCITERMSAGDNLAVGDGVRIVMPSEHVMELYSDTECVGTEVGALNPAPFPRHLVGVGVPRIDHAAITAEDPVTLERYFAEVLDFRAVERLVTDQSDDGALIGSWMSCSNTPHDIAFLQGPNGKLHHFAYLLEDWNAIRHAGDLFSMDDVPVDAGPTRHGITRGQTIYFFDPAGNRNEVFSGGYLVYPDFPTITWTADKLAQGIFYIGREVKDTFVSALT</sequence>
<evidence type="ECO:0000313" key="17">
    <source>
        <dbReference type="EMBL" id="QNG50283.1"/>
    </source>
</evidence>
<evidence type="ECO:0000256" key="9">
    <source>
        <dbReference type="ARBA" id="ARBA00022797"/>
    </source>
</evidence>
<dbReference type="KEGG" id="ppel:H6H00_18750"/>
<evidence type="ECO:0000256" key="5">
    <source>
        <dbReference type="ARBA" id="ARBA00013117"/>
    </source>
</evidence>
<dbReference type="PROSITE" id="PS00082">
    <property type="entry name" value="EXTRADIOL_DIOXYGENAS"/>
    <property type="match status" value="1"/>
</dbReference>
<dbReference type="InterPro" id="IPR037523">
    <property type="entry name" value="VOC_core"/>
</dbReference>
<evidence type="ECO:0000256" key="13">
    <source>
        <dbReference type="ARBA" id="ARBA00030369"/>
    </source>
</evidence>
<comment type="catalytic activity">
    <reaction evidence="1">
        <text>catechol + O2 = (2Z,4E)-2-hydroxy-6-oxohexa-2,4-dienoate + H(+)</text>
        <dbReference type="Rhea" id="RHEA:17337"/>
        <dbReference type="ChEBI" id="CHEBI:15378"/>
        <dbReference type="ChEBI" id="CHEBI:15379"/>
        <dbReference type="ChEBI" id="CHEBI:18135"/>
        <dbReference type="ChEBI" id="CHEBI:71198"/>
        <dbReference type="EC" id="1.13.11.2"/>
    </reaction>
</comment>
<dbReference type="Proteomes" id="UP000515728">
    <property type="component" value="Chromosome"/>
</dbReference>
<dbReference type="EC" id="1.13.11.2" evidence="5"/>
<evidence type="ECO:0000256" key="14">
    <source>
        <dbReference type="ARBA" id="ARBA00031146"/>
    </source>
</evidence>
<dbReference type="NCBIfam" id="TIGR03211">
    <property type="entry name" value="catechol_2_3"/>
    <property type="match status" value="1"/>
</dbReference>
<keyword evidence="18" id="KW-1185">Reference proteome</keyword>
<dbReference type="Gene3D" id="3.10.180.10">
    <property type="entry name" value="2,3-Dihydroxybiphenyl 1,2-Dioxygenase, domain 1"/>
    <property type="match status" value="2"/>
</dbReference>
<dbReference type="Pfam" id="PF22247">
    <property type="entry name" value="Diox-like_N"/>
    <property type="match status" value="1"/>
</dbReference>